<name>A0A6A3D1X6_HIBSY</name>
<evidence type="ECO:0000313" key="3">
    <source>
        <dbReference type="Proteomes" id="UP000436088"/>
    </source>
</evidence>
<dbReference type="InterPro" id="IPR003165">
    <property type="entry name" value="Piwi"/>
</dbReference>
<dbReference type="EMBL" id="VEPZ02000032">
    <property type="protein sequence ID" value="KAE8735610.1"/>
    <property type="molecule type" value="Genomic_DNA"/>
</dbReference>
<dbReference type="InterPro" id="IPR036397">
    <property type="entry name" value="RNaseH_sf"/>
</dbReference>
<feature type="domain" description="Piwi" evidence="1">
    <location>
        <begin position="65"/>
        <end position="208"/>
    </location>
</feature>
<dbReference type="AlphaFoldDB" id="A0A6A3D1X6"/>
<dbReference type="SMART" id="SM00950">
    <property type="entry name" value="Piwi"/>
    <property type="match status" value="1"/>
</dbReference>
<accession>A0A6A3D1X6</accession>
<dbReference type="PANTHER" id="PTHR22891">
    <property type="entry name" value="EUKARYOTIC TRANSLATION INITIATION FACTOR 2C"/>
    <property type="match status" value="1"/>
</dbReference>
<dbReference type="Proteomes" id="UP000436088">
    <property type="component" value="Unassembled WGS sequence"/>
</dbReference>
<proteinExistence type="predicted"/>
<dbReference type="PROSITE" id="PS50822">
    <property type="entry name" value="PIWI"/>
    <property type="match status" value="1"/>
</dbReference>
<dbReference type="SUPFAM" id="SSF53098">
    <property type="entry name" value="Ribonuclease H-like"/>
    <property type="match status" value="1"/>
</dbReference>
<comment type="caution">
    <text evidence="2">The sequence shown here is derived from an EMBL/GenBank/DDBJ whole genome shotgun (WGS) entry which is preliminary data.</text>
</comment>
<keyword evidence="3" id="KW-1185">Reference proteome</keyword>
<dbReference type="Gene3D" id="3.30.420.10">
    <property type="entry name" value="Ribonuclease H-like superfamily/Ribonuclease H"/>
    <property type="match status" value="1"/>
</dbReference>
<dbReference type="InterPro" id="IPR012337">
    <property type="entry name" value="RNaseH-like_sf"/>
</dbReference>
<dbReference type="Pfam" id="PF02171">
    <property type="entry name" value="Piwi"/>
    <property type="match status" value="1"/>
</dbReference>
<sequence>MVNGGRCATTKEWYGALFVGSGFSGLARDNQVPWHCLRTAHREEIIQDLYKTKHPVTGIVAHDGIIRDGVSEGQFSRVYSMKWMLFIRYSIWLSFVACASIQEGYLPPVTFVVVQKRHNTRLFPTDHNDRSKTDKSGNVLPGTVVDTKICHPTEFDFYLNSHAGIQGTSKPAHYHVLYDENWFSADRLQKLTNDLCYTYARCTRSVSIGHDNMLKIRCRTVALPVEAKNQRTRMPRLVLACEFWMWMV</sequence>
<organism evidence="2 3">
    <name type="scientific">Hibiscus syriacus</name>
    <name type="common">Rose of Sharon</name>
    <dbReference type="NCBI Taxonomy" id="106335"/>
    <lineage>
        <taxon>Eukaryota</taxon>
        <taxon>Viridiplantae</taxon>
        <taxon>Streptophyta</taxon>
        <taxon>Embryophyta</taxon>
        <taxon>Tracheophyta</taxon>
        <taxon>Spermatophyta</taxon>
        <taxon>Magnoliopsida</taxon>
        <taxon>eudicotyledons</taxon>
        <taxon>Gunneridae</taxon>
        <taxon>Pentapetalae</taxon>
        <taxon>rosids</taxon>
        <taxon>malvids</taxon>
        <taxon>Malvales</taxon>
        <taxon>Malvaceae</taxon>
        <taxon>Malvoideae</taxon>
        <taxon>Hibiscus</taxon>
    </lineage>
</organism>
<reference evidence="2" key="1">
    <citation type="submission" date="2019-09" db="EMBL/GenBank/DDBJ databases">
        <title>Draft genome information of white flower Hibiscus syriacus.</title>
        <authorList>
            <person name="Kim Y.-M."/>
        </authorList>
    </citation>
    <scope>NUCLEOTIDE SEQUENCE [LARGE SCALE GENOMIC DNA]</scope>
    <source>
        <strain evidence="2">YM2019G1</strain>
    </source>
</reference>
<protein>
    <recommendedName>
        <fullName evidence="1">Piwi domain-containing protein</fullName>
    </recommendedName>
</protein>
<gene>
    <name evidence="2" type="ORF">F3Y22_tig00000340pilonHSYRG00773</name>
</gene>
<dbReference type="GO" id="GO:0003676">
    <property type="term" value="F:nucleic acid binding"/>
    <property type="evidence" value="ECO:0007669"/>
    <property type="project" value="InterPro"/>
</dbReference>
<evidence type="ECO:0000259" key="1">
    <source>
        <dbReference type="PROSITE" id="PS50822"/>
    </source>
</evidence>
<evidence type="ECO:0000313" key="2">
    <source>
        <dbReference type="EMBL" id="KAE8735610.1"/>
    </source>
</evidence>